<evidence type="ECO:0008006" key="4">
    <source>
        <dbReference type="Google" id="ProtNLM"/>
    </source>
</evidence>
<dbReference type="PATRIC" id="fig|1408103.3.peg.714"/>
<evidence type="ECO:0000313" key="3">
    <source>
        <dbReference type="Proteomes" id="UP000034166"/>
    </source>
</evidence>
<dbReference type="RefSeq" id="WP_046522274.1">
    <property type="nucleotide sequence ID" value="NZ_LAYY01000002.1"/>
</dbReference>
<organism evidence="2 3">
    <name type="scientific">Mesobacillus campisalis</name>
    <dbReference type="NCBI Taxonomy" id="1408103"/>
    <lineage>
        <taxon>Bacteria</taxon>
        <taxon>Bacillati</taxon>
        <taxon>Bacillota</taxon>
        <taxon>Bacilli</taxon>
        <taxon>Bacillales</taxon>
        <taxon>Bacillaceae</taxon>
        <taxon>Mesobacillus</taxon>
    </lineage>
</organism>
<feature type="transmembrane region" description="Helical" evidence="1">
    <location>
        <begin position="7"/>
        <end position="26"/>
    </location>
</feature>
<keyword evidence="1" id="KW-0472">Membrane</keyword>
<dbReference type="Pfam" id="PF17259">
    <property type="entry name" value="DUF5325"/>
    <property type="match status" value="1"/>
</dbReference>
<sequence>MKQINWFFLFLAIAAASCMIGVGIAIGEDSMAGALASIAGLVVVMGYGFKTKKKLRENGEM</sequence>
<evidence type="ECO:0000256" key="1">
    <source>
        <dbReference type="SAM" id="Phobius"/>
    </source>
</evidence>
<accession>A0A0M2T357</accession>
<feature type="transmembrane region" description="Helical" evidence="1">
    <location>
        <begin position="32"/>
        <end position="49"/>
    </location>
</feature>
<dbReference type="EMBL" id="LAYY01000002">
    <property type="protein sequence ID" value="KKK39702.1"/>
    <property type="molecule type" value="Genomic_DNA"/>
</dbReference>
<dbReference type="Proteomes" id="UP000034166">
    <property type="component" value="Unassembled WGS sequence"/>
</dbReference>
<name>A0A0M2T357_9BACI</name>
<dbReference type="OrthoDB" id="2679959at2"/>
<protein>
    <recommendedName>
        <fullName evidence="4">Lipoprotein</fullName>
    </recommendedName>
</protein>
<reference evidence="2 3" key="1">
    <citation type="submission" date="2015-04" db="EMBL/GenBank/DDBJ databases">
        <title>Taxonomic description and genome sequence of Bacillus campisalis sp. nov., a novel member of the genus Bacillus isolated from solar saltern.</title>
        <authorList>
            <person name="Mathan Kumar R."/>
            <person name="Kaur G."/>
            <person name="Kumar A."/>
            <person name="Singh N.K."/>
            <person name="Kaur N."/>
            <person name="Kumar N."/>
            <person name="Mayilraj S."/>
        </authorList>
    </citation>
    <scope>NUCLEOTIDE SEQUENCE [LARGE SCALE GENOMIC DNA]</scope>
    <source>
        <strain evidence="2 3">SA2-6</strain>
    </source>
</reference>
<keyword evidence="1" id="KW-0812">Transmembrane</keyword>
<dbReference type="InterPro" id="IPR035211">
    <property type="entry name" value="DUF5325"/>
</dbReference>
<dbReference type="AlphaFoldDB" id="A0A0M2T357"/>
<dbReference type="PROSITE" id="PS51257">
    <property type="entry name" value="PROKAR_LIPOPROTEIN"/>
    <property type="match status" value="1"/>
</dbReference>
<gene>
    <name evidence="2" type="ORF">WQ57_03155</name>
</gene>
<keyword evidence="3" id="KW-1185">Reference proteome</keyword>
<evidence type="ECO:0000313" key="2">
    <source>
        <dbReference type="EMBL" id="KKK39702.1"/>
    </source>
</evidence>
<comment type="caution">
    <text evidence="2">The sequence shown here is derived from an EMBL/GenBank/DDBJ whole genome shotgun (WGS) entry which is preliminary data.</text>
</comment>
<proteinExistence type="predicted"/>
<keyword evidence="1" id="KW-1133">Transmembrane helix</keyword>